<evidence type="ECO:0000313" key="2">
    <source>
        <dbReference type="Proteomes" id="UP000018208"/>
    </source>
</evidence>
<reference evidence="1 2" key="1">
    <citation type="journal article" date="2014" name="PLoS Genet.">
        <title>The Genome of Spironucleus salmonicida Highlights a Fish Pathogen Adapted to Fluctuating Environments.</title>
        <authorList>
            <person name="Xu F."/>
            <person name="Jerlstrom-Hultqvist J."/>
            <person name="Einarsson E."/>
            <person name="Astvaldsson A."/>
            <person name="Svard S.G."/>
            <person name="Andersson J.O."/>
        </authorList>
    </citation>
    <scope>NUCLEOTIDE SEQUENCE [LARGE SCALE GENOMIC DNA]</scope>
    <source>
        <strain evidence="1 2">ATCC 50377</strain>
    </source>
</reference>
<dbReference type="GeneID" id="94297035"/>
<dbReference type="EMBL" id="AUWU02000003">
    <property type="protein sequence ID" value="KAH0575379.1"/>
    <property type="molecule type" value="Genomic_DNA"/>
</dbReference>
<dbReference type="AlphaFoldDB" id="A0A9P8LW60"/>
<gene>
    <name evidence="1" type="ORF">SS50377_23012</name>
</gene>
<accession>A0A9P8LW60</accession>
<protein>
    <submittedName>
        <fullName evidence="1">Uncharacterized protein</fullName>
    </submittedName>
</protein>
<proteinExistence type="predicted"/>
<organism evidence="1 2">
    <name type="scientific">Spironucleus salmonicida</name>
    <dbReference type="NCBI Taxonomy" id="348837"/>
    <lineage>
        <taxon>Eukaryota</taxon>
        <taxon>Metamonada</taxon>
        <taxon>Diplomonadida</taxon>
        <taxon>Hexamitidae</taxon>
        <taxon>Hexamitinae</taxon>
        <taxon>Spironucleus</taxon>
    </lineage>
</organism>
<keyword evidence="2" id="KW-1185">Reference proteome</keyword>
<dbReference type="KEGG" id="ssao:94297035"/>
<evidence type="ECO:0000313" key="1">
    <source>
        <dbReference type="EMBL" id="KAH0575379.1"/>
    </source>
</evidence>
<sequence>MLNMPQTYITHIYQQKPPYRPQSKRTITYSTNENLHHNKPIYSSGRTESYFDLFEKQQQQKNFEIQNELKIVQPGMEFTSQFSYPQYQKQKRIHSKLCKEHQIEQEIDEICSDFLGMKKQKVITKCLSNFKVNYY</sequence>
<dbReference type="RefSeq" id="XP_067766152.1">
    <property type="nucleotide sequence ID" value="XM_067906884.1"/>
</dbReference>
<dbReference type="Proteomes" id="UP000018208">
    <property type="component" value="Unassembled WGS sequence"/>
</dbReference>
<comment type="caution">
    <text evidence="1">The sequence shown here is derived from an EMBL/GenBank/DDBJ whole genome shotgun (WGS) entry which is preliminary data.</text>
</comment>
<name>A0A9P8LW60_9EUKA</name>